<reference evidence="2 3" key="1">
    <citation type="journal article" date="2014" name="Nature">
        <title>The genome of the recently domesticated crop plant sugar beet (Beta vulgaris).</title>
        <authorList>
            <person name="Dohm J.C."/>
            <person name="Minoche A.E."/>
            <person name="Holtgrawe D."/>
            <person name="Capella-Gutierrez S."/>
            <person name="Zakrzewski F."/>
            <person name="Tafer H."/>
            <person name="Rupp O."/>
            <person name="Sorensen T.R."/>
            <person name="Stracke R."/>
            <person name="Reinhardt R."/>
            <person name="Goesmann A."/>
            <person name="Kraft T."/>
            <person name="Schulz B."/>
            <person name="Stadler P.F."/>
            <person name="Schmidt T."/>
            <person name="Gabaldon T."/>
            <person name="Lehrach H."/>
            <person name="Weisshaar B."/>
            <person name="Himmelbauer H."/>
        </authorList>
    </citation>
    <scope>NUCLEOTIDE SEQUENCE [LARGE SCALE GENOMIC DNA]</scope>
    <source>
        <tissue evidence="2">Taproot</tissue>
    </source>
</reference>
<dbReference type="Gramene" id="KMS65444">
    <property type="protein sequence ID" value="KMS65444"/>
    <property type="gene ID" value="BVRB_035930"/>
</dbReference>
<evidence type="ECO:0000313" key="2">
    <source>
        <dbReference type="EMBL" id="KMS65444.1"/>
    </source>
</evidence>
<evidence type="ECO:0000256" key="1">
    <source>
        <dbReference type="PROSITE-ProRule" id="PRU00023"/>
    </source>
</evidence>
<dbReference type="Proteomes" id="UP000035740">
    <property type="component" value="Unassembled WGS sequence"/>
</dbReference>
<feature type="repeat" description="ANK" evidence="1">
    <location>
        <begin position="191"/>
        <end position="215"/>
    </location>
</feature>
<dbReference type="InterPro" id="IPR036770">
    <property type="entry name" value="Ankyrin_rpt-contain_sf"/>
</dbReference>
<organism evidence="2 3">
    <name type="scientific">Beta vulgaris subsp. vulgaris</name>
    <name type="common">Beet</name>
    <dbReference type="NCBI Taxonomy" id="3555"/>
    <lineage>
        <taxon>Eukaryota</taxon>
        <taxon>Viridiplantae</taxon>
        <taxon>Streptophyta</taxon>
        <taxon>Embryophyta</taxon>
        <taxon>Tracheophyta</taxon>
        <taxon>Spermatophyta</taxon>
        <taxon>Magnoliopsida</taxon>
        <taxon>eudicotyledons</taxon>
        <taxon>Gunneridae</taxon>
        <taxon>Pentapetalae</taxon>
        <taxon>Caryophyllales</taxon>
        <taxon>Chenopodiaceae</taxon>
        <taxon>Betoideae</taxon>
        <taxon>Beta</taxon>
    </lineage>
</organism>
<dbReference type="AlphaFoldDB" id="A0A0J7YPI9"/>
<accession>A0A0J7YPI9</accession>
<dbReference type="PROSITE" id="PS50297">
    <property type="entry name" value="ANK_REP_REGION"/>
    <property type="match status" value="1"/>
</dbReference>
<dbReference type="Gene3D" id="1.25.40.20">
    <property type="entry name" value="Ankyrin repeat-containing domain"/>
    <property type="match status" value="1"/>
</dbReference>
<keyword evidence="1" id="KW-0040">ANK repeat</keyword>
<dbReference type="InterPro" id="IPR002110">
    <property type="entry name" value="Ankyrin_rpt"/>
</dbReference>
<dbReference type="PROSITE" id="PS50088">
    <property type="entry name" value="ANK_REPEAT"/>
    <property type="match status" value="1"/>
</dbReference>
<proteinExistence type="predicted"/>
<sequence length="215" mass="24451">MRNAQVQDPSCLSRYNAIMAVLGDARRFQEMWLVAEQAISFHGGVKNCTDVCFLSMVVIAGTVQERFREARMASDRMLEMQNYLAPGDLEFVSMHRVRLFSSIWTAMQRCASTRSWLETTTMMMKQKRIVDLHYHLRQSREQLGPDSVDLPISPDGCTTLFWAASNCTDRPELIEALILHCDAQVDFRNCSGRTALAYAVQNNHTKIAFTLISFG</sequence>
<dbReference type="SUPFAM" id="SSF48403">
    <property type="entry name" value="Ankyrin repeat"/>
    <property type="match status" value="1"/>
</dbReference>
<keyword evidence="3" id="KW-1185">Reference proteome</keyword>
<gene>
    <name evidence="2" type="ORF">BVRB_035930</name>
</gene>
<feature type="non-terminal residue" evidence="2">
    <location>
        <position position="215"/>
    </location>
</feature>
<evidence type="ECO:0000313" key="3">
    <source>
        <dbReference type="Proteomes" id="UP000035740"/>
    </source>
</evidence>
<dbReference type="EMBL" id="KQ108574">
    <property type="protein sequence ID" value="KMS65444.1"/>
    <property type="molecule type" value="Genomic_DNA"/>
</dbReference>
<name>A0A0J7YPI9_BETVV</name>
<protein>
    <submittedName>
        <fullName evidence="2">Uncharacterized protein</fullName>
    </submittedName>
</protein>
<dbReference type="Pfam" id="PF12796">
    <property type="entry name" value="Ank_2"/>
    <property type="match status" value="1"/>
</dbReference>